<keyword evidence="3" id="KW-0238">DNA-binding</keyword>
<evidence type="ECO:0000313" key="6">
    <source>
        <dbReference type="EMBL" id="NED95942.1"/>
    </source>
</evidence>
<organism evidence="6 7">
    <name type="scientific">Phytoactinopolyspora alkaliphila</name>
    <dbReference type="NCBI Taxonomy" id="1783498"/>
    <lineage>
        <taxon>Bacteria</taxon>
        <taxon>Bacillati</taxon>
        <taxon>Actinomycetota</taxon>
        <taxon>Actinomycetes</taxon>
        <taxon>Jiangellales</taxon>
        <taxon>Jiangellaceae</taxon>
        <taxon>Phytoactinopolyspora</taxon>
    </lineage>
</organism>
<dbReference type="SUPFAM" id="SSF53822">
    <property type="entry name" value="Periplasmic binding protein-like I"/>
    <property type="match status" value="1"/>
</dbReference>
<dbReference type="Pfam" id="PF13377">
    <property type="entry name" value="Peripla_BP_3"/>
    <property type="match status" value="1"/>
</dbReference>
<dbReference type="Pfam" id="PF00356">
    <property type="entry name" value="LacI"/>
    <property type="match status" value="1"/>
</dbReference>
<accession>A0A6N9YLW1</accession>
<evidence type="ECO:0000256" key="4">
    <source>
        <dbReference type="ARBA" id="ARBA00023163"/>
    </source>
</evidence>
<dbReference type="GO" id="GO:0003700">
    <property type="term" value="F:DNA-binding transcription factor activity"/>
    <property type="evidence" value="ECO:0007669"/>
    <property type="project" value="TreeGrafter"/>
</dbReference>
<dbReference type="RefSeq" id="WP_163818699.1">
    <property type="nucleotide sequence ID" value="NZ_JAAGOB010000005.1"/>
</dbReference>
<dbReference type="Gene3D" id="3.40.50.2300">
    <property type="match status" value="2"/>
</dbReference>
<reference evidence="6 7" key="1">
    <citation type="submission" date="2020-02" db="EMBL/GenBank/DDBJ databases">
        <authorList>
            <person name="Li X.-J."/>
            <person name="Feng X.-M."/>
        </authorList>
    </citation>
    <scope>NUCLEOTIDE SEQUENCE [LARGE SCALE GENOMIC DNA]</scope>
    <source>
        <strain evidence="6 7">CGMCC 4.7225</strain>
    </source>
</reference>
<dbReference type="InterPro" id="IPR046335">
    <property type="entry name" value="LacI/GalR-like_sensor"/>
</dbReference>
<dbReference type="SMART" id="SM00354">
    <property type="entry name" value="HTH_LACI"/>
    <property type="match status" value="1"/>
</dbReference>
<dbReference type="EMBL" id="JAAGOB010000005">
    <property type="protein sequence ID" value="NED95942.1"/>
    <property type="molecule type" value="Genomic_DNA"/>
</dbReference>
<dbReference type="GO" id="GO:0000976">
    <property type="term" value="F:transcription cis-regulatory region binding"/>
    <property type="evidence" value="ECO:0007669"/>
    <property type="project" value="TreeGrafter"/>
</dbReference>
<keyword evidence="1" id="KW-0678">Repressor</keyword>
<sequence>MAQDATDTPSAPGPVVRRATIKDVAEMAAVSRSTASRALTGRGYVAEGVRSRVLAAAEKLGYVPDATARHLKQQVSLSIGVLVSDLRNSFYAELAAGAGRASREHGYSMMLADDGGLVDDEAGAAEAFVALRVAGVVVTPVSRAVTDYLRRHGIPAVEVDRQFAPDECDAVVVDNRAAARRVTEQLTGLGHRRIALFIDETDWTTGRDRYWGYRAALDAAGIQEDPSYVVSSGWDIETAYNAALRLLDTASRPTAVFAANNVLAEGVWRAAAQVKLDIPGDVSVVSFDDVPWMSMVTPGVTAVAQDAATLGSTAVDRLLRRISAPAEPPAVDVIPVDIIQRGSVAPPRGT</sequence>
<evidence type="ECO:0000313" key="7">
    <source>
        <dbReference type="Proteomes" id="UP000469185"/>
    </source>
</evidence>
<feature type="domain" description="HTH lacI-type" evidence="5">
    <location>
        <begin position="19"/>
        <end position="73"/>
    </location>
</feature>
<keyword evidence="4" id="KW-0804">Transcription</keyword>
<evidence type="ECO:0000256" key="2">
    <source>
        <dbReference type="ARBA" id="ARBA00023015"/>
    </source>
</evidence>
<dbReference type="CDD" id="cd01392">
    <property type="entry name" value="HTH_LacI"/>
    <property type="match status" value="1"/>
</dbReference>
<proteinExistence type="predicted"/>
<name>A0A6N9YLW1_9ACTN</name>
<dbReference type="AlphaFoldDB" id="A0A6N9YLW1"/>
<dbReference type="PROSITE" id="PS00356">
    <property type="entry name" value="HTH_LACI_1"/>
    <property type="match status" value="1"/>
</dbReference>
<dbReference type="InterPro" id="IPR010982">
    <property type="entry name" value="Lambda_DNA-bd_dom_sf"/>
</dbReference>
<dbReference type="SUPFAM" id="SSF47413">
    <property type="entry name" value="lambda repressor-like DNA-binding domains"/>
    <property type="match status" value="1"/>
</dbReference>
<gene>
    <name evidence="6" type="ORF">G1H11_11540</name>
</gene>
<dbReference type="PANTHER" id="PTHR30146:SF148">
    <property type="entry name" value="HTH-TYPE TRANSCRIPTIONAL REPRESSOR PURR-RELATED"/>
    <property type="match status" value="1"/>
</dbReference>
<evidence type="ECO:0000256" key="1">
    <source>
        <dbReference type="ARBA" id="ARBA00022491"/>
    </source>
</evidence>
<dbReference type="PANTHER" id="PTHR30146">
    <property type="entry name" value="LACI-RELATED TRANSCRIPTIONAL REPRESSOR"/>
    <property type="match status" value="1"/>
</dbReference>
<keyword evidence="2" id="KW-0805">Transcription regulation</keyword>
<dbReference type="Proteomes" id="UP000469185">
    <property type="component" value="Unassembled WGS sequence"/>
</dbReference>
<dbReference type="InterPro" id="IPR028082">
    <property type="entry name" value="Peripla_BP_I"/>
</dbReference>
<keyword evidence="7" id="KW-1185">Reference proteome</keyword>
<evidence type="ECO:0000256" key="3">
    <source>
        <dbReference type="ARBA" id="ARBA00023125"/>
    </source>
</evidence>
<protein>
    <submittedName>
        <fullName evidence="6">LacI family transcriptional regulator</fullName>
    </submittedName>
</protein>
<dbReference type="CDD" id="cd06267">
    <property type="entry name" value="PBP1_LacI_sugar_binding-like"/>
    <property type="match status" value="1"/>
</dbReference>
<dbReference type="Gene3D" id="1.10.260.40">
    <property type="entry name" value="lambda repressor-like DNA-binding domains"/>
    <property type="match status" value="1"/>
</dbReference>
<dbReference type="PROSITE" id="PS50932">
    <property type="entry name" value="HTH_LACI_2"/>
    <property type="match status" value="1"/>
</dbReference>
<comment type="caution">
    <text evidence="6">The sequence shown here is derived from an EMBL/GenBank/DDBJ whole genome shotgun (WGS) entry which is preliminary data.</text>
</comment>
<evidence type="ECO:0000259" key="5">
    <source>
        <dbReference type="PROSITE" id="PS50932"/>
    </source>
</evidence>
<dbReference type="InterPro" id="IPR000843">
    <property type="entry name" value="HTH_LacI"/>
</dbReference>